<dbReference type="Gene3D" id="3.40.50.720">
    <property type="entry name" value="NAD(P)-binding Rossmann-like Domain"/>
    <property type="match status" value="1"/>
</dbReference>
<dbReference type="AlphaFoldDB" id="A0A1C5A4C4"/>
<dbReference type="PANTHER" id="PTHR43162:SF1">
    <property type="entry name" value="PRESTALK A DIFFERENTIATION PROTEIN A"/>
    <property type="match status" value="1"/>
</dbReference>
<dbReference type="InParanoid" id="A0A1C5A4C4"/>
<evidence type="ECO:0000313" key="1">
    <source>
        <dbReference type="EMBL" id="SCF40048.1"/>
    </source>
</evidence>
<gene>
    <name evidence="1" type="ORF">GA0070618_6281</name>
</gene>
<proteinExistence type="predicted"/>
<protein>
    <submittedName>
        <fullName evidence="1">Uncharacterized conserved protein YbjT, contains NAD(P)-binding and DUF2867 domains</fullName>
    </submittedName>
</protein>
<organism evidence="1 2">
    <name type="scientific">Micromonospora echinospora</name>
    <name type="common">Micromonospora purpurea</name>
    <dbReference type="NCBI Taxonomy" id="1877"/>
    <lineage>
        <taxon>Bacteria</taxon>
        <taxon>Bacillati</taxon>
        <taxon>Actinomycetota</taxon>
        <taxon>Actinomycetes</taxon>
        <taxon>Micromonosporales</taxon>
        <taxon>Micromonosporaceae</taxon>
        <taxon>Micromonospora</taxon>
    </lineage>
</organism>
<dbReference type="InterPro" id="IPR036291">
    <property type="entry name" value="NAD(P)-bd_dom_sf"/>
</dbReference>
<evidence type="ECO:0000313" key="2">
    <source>
        <dbReference type="Proteomes" id="UP000198253"/>
    </source>
</evidence>
<dbReference type="OrthoDB" id="3510772at2"/>
<dbReference type="RefSeq" id="WP_088984835.1">
    <property type="nucleotide sequence ID" value="NZ_LT607413.1"/>
</dbReference>
<dbReference type="SUPFAM" id="SSF51735">
    <property type="entry name" value="NAD(P)-binding Rossmann-fold domains"/>
    <property type="match status" value="1"/>
</dbReference>
<accession>A0A1C5A4C4</accession>
<keyword evidence="2" id="KW-1185">Reference proteome</keyword>
<dbReference type="InterPro" id="IPR051604">
    <property type="entry name" value="Ergot_Alk_Oxidoreductase"/>
</dbReference>
<sequence length="271" mass="29404">MDDLVTLVLGATGSVGGRVAARLRDLGEPVRAASRHTATRFDWADDTSWEPALGGAGRLFLMAPDGVDVDPAFVRLAADMKVGRVVLLSSRGIEAMRDERLLGAERLVRESGMDWTIVRSDWFDQNFDEGPFRDAVLAGELSVPLVDCRQTFVDLGDVAEVVVRALRDADHTGHTYEVTGPQALSFDEACALIAAATGRPVTFHGSPEHYRRSQTALGRPAEEVDVEIEAFAALRELGDSEPRDTVARLTGRPARTFEQYAAAAAAAGRWR</sequence>
<dbReference type="Proteomes" id="UP000198253">
    <property type="component" value="Chromosome I"/>
</dbReference>
<dbReference type="EMBL" id="LT607413">
    <property type="protein sequence ID" value="SCF40048.1"/>
    <property type="molecule type" value="Genomic_DNA"/>
</dbReference>
<dbReference type="Gene3D" id="3.90.25.10">
    <property type="entry name" value="UDP-galactose 4-epimerase, domain 1"/>
    <property type="match status" value="1"/>
</dbReference>
<dbReference type="PANTHER" id="PTHR43162">
    <property type="match status" value="1"/>
</dbReference>
<reference evidence="2" key="1">
    <citation type="submission" date="2016-06" db="EMBL/GenBank/DDBJ databases">
        <authorList>
            <person name="Varghese N."/>
            <person name="Submissions Spin"/>
        </authorList>
    </citation>
    <scope>NUCLEOTIDE SEQUENCE [LARGE SCALE GENOMIC DNA]</scope>
    <source>
        <strain evidence="2">DSM 43816</strain>
    </source>
</reference>
<name>A0A1C5A4C4_MICEC</name>